<dbReference type="AlphaFoldDB" id="A0AAD5VYM0"/>
<comment type="caution">
    <text evidence="3">The sequence shown here is derived from an EMBL/GenBank/DDBJ whole genome shotgun (WGS) entry which is preliminary data.</text>
</comment>
<reference evidence="3" key="1">
    <citation type="submission" date="2022-07" db="EMBL/GenBank/DDBJ databases">
        <title>Genome Sequence of Leucocoprinus birnbaumii.</title>
        <authorList>
            <person name="Buettner E."/>
        </authorList>
    </citation>
    <scope>NUCLEOTIDE SEQUENCE</scope>
    <source>
        <strain evidence="3">VT141</strain>
    </source>
</reference>
<dbReference type="Proteomes" id="UP001213000">
    <property type="component" value="Unassembled WGS sequence"/>
</dbReference>
<dbReference type="PANTHER" id="PTHR10039">
    <property type="entry name" value="AMELOGENIN"/>
    <property type="match status" value="1"/>
</dbReference>
<evidence type="ECO:0000259" key="2">
    <source>
        <dbReference type="Pfam" id="PF24883"/>
    </source>
</evidence>
<evidence type="ECO:0000313" key="4">
    <source>
        <dbReference type="Proteomes" id="UP001213000"/>
    </source>
</evidence>
<sequence length="611" mass="69408">MQTRPSHQSMPPSSSLASPFIYLPSTSDLTTSYQPHDHGRLFNNAHDFIINNSQITNNVHAGPGLRTLLSKSMPDAFHDSGARYPPPKCHLGTRNDCMTKIMNWALGEPGSIEPVLWISGPFGVGKSAVAQSFAEALEPQQKLAATLFFSRSSTSRNDPHRVFTSIAYQIVAKCRSFREIVSMRMYEDPALATRSLSKQFEDLIISPLREIDIVSSGLCGRVIIIDGLDECRGTAEQCEIINTIATSVWNQTTPFRWFITSRPEGPIIRTMKSDLVAPVVSHCELPVSREIDNEILLYLTDEFGKIRKQHDLPDTWPSEEALALLVERGAGLWIYVATIVRFVKEDRSFGPQDQLRIVLEFAKDVSVRAGSNNPLEEMDFFYTLIMQRLPSNIRTIVRKILLINPLHAVYSLLNISFILSLSMDQIYRTCAFIQSIVELQASDHRGLTLRFYHASFLDFMKDPKRSKELCIFGSFLNECRRELLDRLHEFYLSRSILASDTIPPDHEDRLNRYEWTLECFWDLCAIPAQPLDTATATALELPIDLPCRDKILRKRKCPMSRCTRTEQIWILGDGEHKVIPEVDGRDQYFRLSNNENRPVGICYCGAKLASE</sequence>
<dbReference type="SUPFAM" id="SSF52540">
    <property type="entry name" value="P-loop containing nucleoside triphosphate hydrolases"/>
    <property type="match status" value="1"/>
</dbReference>
<proteinExistence type="predicted"/>
<name>A0AAD5VYM0_9AGAR</name>
<keyword evidence="4" id="KW-1185">Reference proteome</keyword>
<protein>
    <recommendedName>
        <fullName evidence="2">Nephrocystin 3-like N-terminal domain-containing protein</fullName>
    </recommendedName>
</protein>
<keyword evidence="1" id="KW-0677">Repeat</keyword>
<dbReference type="EMBL" id="JANIEX010000094">
    <property type="protein sequence ID" value="KAJ3573708.1"/>
    <property type="molecule type" value="Genomic_DNA"/>
</dbReference>
<feature type="domain" description="Nephrocystin 3-like N-terminal" evidence="2">
    <location>
        <begin position="112"/>
        <end position="262"/>
    </location>
</feature>
<dbReference type="Gene3D" id="3.40.50.300">
    <property type="entry name" value="P-loop containing nucleotide triphosphate hydrolases"/>
    <property type="match status" value="1"/>
</dbReference>
<dbReference type="Pfam" id="PF24883">
    <property type="entry name" value="NPHP3_N"/>
    <property type="match status" value="1"/>
</dbReference>
<dbReference type="InterPro" id="IPR056884">
    <property type="entry name" value="NPHP3-like_N"/>
</dbReference>
<organism evidence="3 4">
    <name type="scientific">Leucocoprinus birnbaumii</name>
    <dbReference type="NCBI Taxonomy" id="56174"/>
    <lineage>
        <taxon>Eukaryota</taxon>
        <taxon>Fungi</taxon>
        <taxon>Dikarya</taxon>
        <taxon>Basidiomycota</taxon>
        <taxon>Agaricomycotina</taxon>
        <taxon>Agaricomycetes</taxon>
        <taxon>Agaricomycetidae</taxon>
        <taxon>Agaricales</taxon>
        <taxon>Agaricineae</taxon>
        <taxon>Agaricaceae</taxon>
        <taxon>Leucocoprinus</taxon>
    </lineage>
</organism>
<evidence type="ECO:0000256" key="1">
    <source>
        <dbReference type="ARBA" id="ARBA00022737"/>
    </source>
</evidence>
<dbReference type="InterPro" id="IPR027417">
    <property type="entry name" value="P-loop_NTPase"/>
</dbReference>
<accession>A0AAD5VYM0</accession>
<gene>
    <name evidence="3" type="ORF">NP233_g2258</name>
</gene>
<evidence type="ECO:0000313" key="3">
    <source>
        <dbReference type="EMBL" id="KAJ3573708.1"/>
    </source>
</evidence>